<dbReference type="RefSeq" id="WP_153420849.1">
    <property type="nucleotide sequence ID" value="NZ_WFLM01000004.1"/>
</dbReference>
<proteinExistence type="predicted"/>
<dbReference type="SUPFAM" id="SSF51366">
    <property type="entry name" value="Ribulose-phoshate binding barrel"/>
    <property type="match status" value="1"/>
</dbReference>
<evidence type="ECO:0000256" key="2">
    <source>
        <dbReference type="ARBA" id="ARBA00004696"/>
    </source>
</evidence>
<dbReference type="UniPathway" id="UPA00035">
    <property type="reaction ID" value="UER00043"/>
</dbReference>
<comment type="catalytic activity">
    <reaction evidence="1">
        <text>1-(2-carboxyphenylamino)-1-deoxy-D-ribulose 5-phosphate + H(+) = (1S,2R)-1-C-(indol-3-yl)glycerol 3-phosphate + CO2 + H2O</text>
        <dbReference type="Rhea" id="RHEA:23476"/>
        <dbReference type="ChEBI" id="CHEBI:15377"/>
        <dbReference type="ChEBI" id="CHEBI:15378"/>
        <dbReference type="ChEBI" id="CHEBI:16526"/>
        <dbReference type="ChEBI" id="CHEBI:58613"/>
        <dbReference type="ChEBI" id="CHEBI:58866"/>
        <dbReference type="EC" id="4.1.1.48"/>
    </reaction>
</comment>
<keyword evidence="5" id="KW-0822">Tryptophan biosynthesis</keyword>
<accession>A0A6N6VQZ3</accession>
<keyword evidence="4" id="KW-0028">Amino-acid biosynthesis</keyword>
<comment type="pathway">
    <text evidence="2">Amino-acid biosynthesis; L-tryptophan biosynthesis; L-tryptophan from chorismate: step 4/5.</text>
</comment>
<evidence type="ECO:0000256" key="7">
    <source>
        <dbReference type="ARBA" id="ARBA00023239"/>
    </source>
</evidence>
<evidence type="ECO:0000256" key="3">
    <source>
        <dbReference type="ARBA" id="ARBA00012362"/>
    </source>
</evidence>
<dbReference type="OrthoDB" id="5293598at2"/>
<evidence type="ECO:0000256" key="1">
    <source>
        <dbReference type="ARBA" id="ARBA00001633"/>
    </source>
</evidence>
<comment type="caution">
    <text evidence="9">The sequence shown here is derived from an EMBL/GenBank/DDBJ whole genome shotgun (WGS) entry which is preliminary data.</text>
</comment>
<name>A0A6N6VQZ3_9BACT</name>
<dbReference type="InterPro" id="IPR013785">
    <property type="entry name" value="Aldolase_TIM"/>
</dbReference>
<reference evidence="9 10" key="1">
    <citation type="submission" date="2019-10" db="EMBL/GenBank/DDBJ databases">
        <title>New species of Slilvanegrellaceae.</title>
        <authorList>
            <person name="Pitt A."/>
            <person name="Hahn M.W."/>
        </authorList>
    </citation>
    <scope>NUCLEOTIDE SEQUENCE [LARGE SCALE GENOMIC DNA]</scope>
    <source>
        <strain evidence="9 10">SP-Ram-0.45-NSY-1</strain>
    </source>
</reference>
<dbReference type="InterPro" id="IPR013798">
    <property type="entry name" value="Indole-3-glycerol_P_synth_dom"/>
</dbReference>
<dbReference type="GO" id="GO:0000162">
    <property type="term" value="P:L-tryptophan biosynthetic process"/>
    <property type="evidence" value="ECO:0007669"/>
    <property type="project" value="UniProtKB-UniPathway"/>
</dbReference>
<protein>
    <recommendedName>
        <fullName evidence="3">indole-3-glycerol-phosphate synthase</fullName>
        <ecNumber evidence="3">4.1.1.48</ecNumber>
    </recommendedName>
</protein>
<dbReference type="EC" id="4.1.1.48" evidence="3"/>
<dbReference type="GO" id="GO:0004425">
    <property type="term" value="F:indole-3-glycerol-phosphate synthase activity"/>
    <property type="evidence" value="ECO:0007669"/>
    <property type="project" value="UniProtKB-EC"/>
</dbReference>
<evidence type="ECO:0000259" key="8">
    <source>
        <dbReference type="Pfam" id="PF00218"/>
    </source>
</evidence>
<sequence>MFKRKNILEFFLNQQKKLTELQLNDCALSDKKKLTDNYFLRNQIKVNFEQKLEQINKKNKSQTSIIPHYILDHDFCNLFHLKQEQQENIQKEEIYCLFTSPLHDEWIETISIKYEDSMILRSGFFTQEYEIYDSILNGFDGMFIYSQGLDKYQIQYLTETAREYRFTIIFIIHNKNELNTILDTDAPYFAVSGFKANNFDIDLSLFIQLANHIPKTANLMAWAPKLDDNKKLLLGNFGYKVVFEVC</sequence>
<keyword evidence="6" id="KW-0057">Aromatic amino acid biosynthesis</keyword>
<evidence type="ECO:0000313" key="10">
    <source>
        <dbReference type="Proteomes" id="UP000437748"/>
    </source>
</evidence>
<dbReference type="EMBL" id="WFLM01000004">
    <property type="protein sequence ID" value="KAB8037772.1"/>
    <property type="molecule type" value="Genomic_DNA"/>
</dbReference>
<gene>
    <name evidence="9" type="ORF">GCL60_11400</name>
</gene>
<evidence type="ECO:0000256" key="5">
    <source>
        <dbReference type="ARBA" id="ARBA00022822"/>
    </source>
</evidence>
<evidence type="ECO:0000313" key="9">
    <source>
        <dbReference type="EMBL" id="KAB8037772.1"/>
    </source>
</evidence>
<evidence type="ECO:0000256" key="6">
    <source>
        <dbReference type="ARBA" id="ARBA00023141"/>
    </source>
</evidence>
<keyword evidence="10" id="KW-1185">Reference proteome</keyword>
<dbReference type="InterPro" id="IPR011060">
    <property type="entry name" value="RibuloseP-bd_barrel"/>
</dbReference>
<dbReference type="AlphaFoldDB" id="A0A6N6VQZ3"/>
<dbReference type="Gene3D" id="3.20.20.70">
    <property type="entry name" value="Aldolase class I"/>
    <property type="match status" value="1"/>
</dbReference>
<keyword evidence="7" id="KW-0456">Lyase</keyword>
<organism evidence="9 10">
    <name type="scientific">Silvanigrella paludirubra</name>
    <dbReference type="NCBI Taxonomy" id="2499159"/>
    <lineage>
        <taxon>Bacteria</taxon>
        <taxon>Pseudomonadati</taxon>
        <taxon>Bdellovibrionota</taxon>
        <taxon>Oligoflexia</taxon>
        <taxon>Silvanigrellales</taxon>
        <taxon>Silvanigrellaceae</taxon>
        <taxon>Silvanigrella</taxon>
    </lineage>
</organism>
<feature type="domain" description="Indole-3-glycerol phosphate synthase" evidence="8">
    <location>
        <begin position="116"/>
        <end position="220"/>
    </location>
</feature>
<dbReference type="Proteomes" id="UP000437748">
    <property type="component" value="Unassembled WGS sequence"/>
</dbReference>
<dbReference type="Pfam" id="PF00218">
    <property type="entry name" value="IGPS"/>
    <property type="match status" value="1"/>
</dbReference>
<evidence type="ECO:0000256" key="4">
    <source>
        <dbReference type="ARBA" id="ARBA00022605"/>
    </source>
</evidence>